<keyword evidence="2" id="KW-1185">Reference proteome</keyword>
<dbReference type="RefSeq" id="XP_068360636.1">
    <property type="nucleotide sequence ID" value="XM_068503638.1"/>
</dbReference>
<comment type="caution">
    <text evidence="1">The sequence shown here is derived from an EMBL/GenBank/DDBJ whole genome shotgun (WGS) entry which is preliminary data.</text>
</comment>
<dbReference type="VEuPathDB" id="TrichDB:TRFO_24241"/>
<proteinExistence type="predicted"/>
<evidence type="ECO:0008006" key="3">
    <source>
        <dbReference type="Google" id="ProtNLM"/>
    </source>
</evidence>
<name>A0A1J4KCS2_9EUKA</name>
<gene>
    <name evidence="1" type="ORF">TRFO_24241</name>
</gene>
<dbReference type="EMBL" id="MLAK01000694">
    <property type="protein sequence ID" value="OHT07500.1"/>
    <property type="molecule type" value="Genomic_DNA"/>
</dbReference>
<protein>
    <recommendedName>
        <fullName evidence="3">Protein xylosyltransferase</fullName>
    </recommendedName>
</protein>
<evidence type="ECO:0000313" key="2">
    <source>
        <dbReference type="Proteomes" id="UP000179807"/>
    </source>
</evidence>
<accession>A0A1J4KCS2</accession>
<evidence type="ECO:0000313" key="1">
    <source>
        <dbReference type="EMBL" id="OHT07500.1"/>
    </source>
</evidence>
<dbReference type="GeneID" id="94838342"/>
<sequence length="476" mass="56606">MNAFYNSFIIFLCEIIVYTFQCNKMIELTKRYAEYQRLPILQNINITRQRFWEEFLNRNITMTYDDAKYLIQNKYNQLCSFSGRINPYPEPFDYEQYIPIHSHGTLKTEQDFFKYIEFASLKDIHGQNVEKPFNETYILIYALTVYKNPVQIRRMILAMSHKGQHPSISKHFDHSTIKNSTIQNSFQQNATILNSTIHKSITQTMNPTKRDKINNTKKVAFILYVDIKMNIQSVIEELQDLNDIYFVEPRFNVFWGHITQAVSQLVLLSSAAIYFPNSLYVSFHSESDYPLQSTEYILEFLELFYPINYVGVRNLEPYTVRRLRKMHCRYPHCEQHIKCLQKLFPKRYEKPGLNYGKGSNWPTITIESARTIRNFVLNDHYLLNYLDYAAHPDENIFQVTFRTLNLSISKHGNIRYIVFEGAHPFTIDEKRLEDALKYECKLWARKFLPDKSDEAIRILHERIKTINITERLLKCA</sequence>
<reference evidence="1" key="1">
    <citation type="submission" date="2016-10" db="EMBL/GenBank/DDBJ databases">
        <authorList>
            <person name="Benchimol M."/>
            <person name="Almeida L.G."/>
            <person name="Vasconcelos A.T."/>
            <person name="Perreira-Neves A."/>
            <person name="Rosa I.A."/>
            <person name="Tasca T."/>
            <person name="Bogo M.R."/>
            <person name="de Souza W."/>
        </authorList>
    </citation>
    <scope>NUCLEOTIDE SEQUENCE [LARGE SCALE GENOMIC DNA]</scope>
    <source>
        <strain evidence="1">K</strain>
    </source>
</reference>
<organism evidence="1 2">
    <name type="scientific">Tritrichomonas foetus</name>
    <dbReference type="NCBI Taxonomy" id="1144522"/>
    <lineage>
        <taxon>Eukaryota</taxon>
        <taxon>Metamonada</taxon>
        <taxon>Parabasalia</taxon>
        <taxon>Tritrichomonadida</taxon>
        <taxon>Tritrichomonadidae</taxon>
        <taxon>Tritrichomonas</taxon>
    </lineage>
</organism>
<dbReference type="AlphaFoldDB" id="A0A1J4KCS2"/>
<dbReference type="Proteomes" id="UP000179807">
    <property type="component" value="Unassembled WGS sequence"/>
</dbReference>